<evidence type="ECO:0000256" key="6">
    <source>
        <dbReference type="ARBA" id="ARBA00022842"/>
    </source>
</evidence>
<organism evidence="8 9">
    <name type="scientific">Proteus mirabilis</name>
    <dbReference type="NCBI Taxonomy" id="584"/>
    <lineage>
        <taxon>Bacteria</taxon>
        <taxon>Pseudomonadati</taxon>
        <taxon>Pseudomonadota</taxon>
        <taxon>Gammaproteobacteria</taxon>
        <taxon>Enterobacterales</taxon>
        <taxon>Morganellaceae</taxon>
        <taxon>Proteus</taxon>
    </lineage>
</organism>
<dbReference type="PANTHER" id="PTHR43322:SF5">
    <property type="entry name" value="1-DEOXY-D-XYLULOSE-5-PHOSPHATE SYNTHASE, CHLOROPLASTIC"/>
    <property type="match status" value="1"/>
</dbReference>
<dbReference type="GO" id="GO:0016114">
    <property type="term" value="P:terpenoid biosynthetic process"/>
    <property type="evidence" value="ECO:0007669"/>
    <property type="project" value="InterPro"/>
</dbReference>
<keyword evidence="6" id="KW-0460">Magnesium</keyword>
<dbReference type="Pfam" id="PF13292">
    <property type="entry name" value="DXP_synthase_N"/>
    <property type="match status" value="1"/>
</dbReference>
<dbReference type="EMBL" id="UGTS01000004">
    <property type="protein sequence ID" value="SUC20860.1"/>
    <property type="molecule type" value="Genomic_DNA"/>
</dbReference>
<reference evidence="8 9" key="1">
    <citation type="submission" date="2018-06" db="EMBL/GenBank/DDBJ databases">
        <authorList>
            <consortium name="Pathogen Informatics"/>
            <person name="Doyle S."/>
        </authorList>
    </citation>
    <scope>NUCLEOTIDE SEQUENCE [LARGE SCALE GENOMIC DNA]</scope>
    <source>
        <strain evidence="8 9">NCTC11938</strain>
    </source>
</reference>
<dbReference type="PROSITE" id="PS00801">
    <property type="entry name" value="TRANSKETOLASE_1"/>
    <property type="match status" value="1"/>
</dbReference>
<name>A0A379FJ82_PROMI</name>
<evidence type="ECO:0000313" key="8">
    <source>
        <dbReference type="EMBL" id="SUC20860.1"/>
    </source>
</evidence>
<dbReference type="GO" id="GO:0046872">
    <property type="term" value="F:metal ion binding"/>
    <property type="evidence" value="ECO:0007669"/>
    <property type="project" value="UniProtKB-KW"/>
</dbReference>
<keyword evidence="7" id="KW-0786">Thiamine pyrophosphate</keyword>
<accession>A0A379FJ82</accession>
<evidence type="ECO:0000256" key="2">
    <source>
        <dbReference type="ARBA" id="ARBA00001964"/>
    </source>
</evidence>
<evidence type="ECO:0000256" key="7">
    <source>
        <dbReference type="ARBA" id="ARBA00023052"/>
    </source>
</evidence>
<evidence type="ECO:0000256" key="5">
    <source>
        <dbReference type="ARBA" id="ARBA00022723"/>
    </source>
</evidence>
<evidence type="ECO:0000313" key="9">
    <source>
        <dbReference type="Proteomes" id="UP000254191"/>
    </source>
</evidence>
<comment type="cofactor">
    <cofactor evidence="2">
        <name>thiamine diphosphate</name>
        <dbReference type="ChEBI" id="CHEBI:58937"/>
    </cofactor>
</comment>
<dbReference type="SUPFAM" id="SSF52518">
    <property type="entry name" value="Thiamin diphosphate-binding fold (THDP-binding)"/>
    <property type="match status" value="1"/>
</dbReference>
<gene>
    <name evidence="8" type="primary">dxs_1</name>
    <name evidence="8" type="ORF">NCTC11938_02017</name>
</gene>
<keyword evidence="4 8" id="KW-0808">Transferase</keyword>
<dbReference type="InterPro" id="IPR005477">
    <property type="entry name" value="Dxylulose-5-P_synthase"/>
</dbReference>
<protein>
    <submittedName>
        <fullName evidence="8">1-deoxy-D-xylulose-5-phosphate synthase</fullName>
        <ecNumber evidence="8">2.2.1.7</ecNumber>
    </submittedName>
</protein>
<proteinExistence type="predicted"/>
<dbReference type="AlphaFoldDB" id="A0A379FJ82"/>
<evidence type="ECO:0000256" key="3">
    <source>
        <dbReference type="ARBA" id="ARBA00011738"/>
    </source>
</evidence>
<dbReference type="InterPro" id="IPR049557">
    <property type="entry name" value="Transketolase_CS"/>
</dbReference>
<evidence type="ECO:0000256" key="4">
    <source>
        <dbReference type="ARBA" id="ARBA00022679"/>
    </source>
</evidence>
<dbReference type="GO" id="GO:0008661">
    <property type="term" value="F:1-deoxy-D-xylulose-5-phosphate synthase activity"/>
    <property type="evidence" value="ECO:0007669"/>
    <property type="project" value="UniProtKB-EC"/>
</dbReference>
<sequence length="92" mass="10298">MSIDIEKYPTLALVETPEDLRLLPKESLPKLCDELRLYLLNSVSRSSGHFASGLGAIELTVALHYVYKTPFDNLIWDVGHQAYPHKILTGSS</sequence>
<comment type="subunit">
    <text evidence="3">Homodimer.</text>
</comment>
<keyword evidence="5" id="KW-0479">Metal-binding</keyword>
<dbReference type="GO" id="GO:0019288">
    <property type="term" value="P:isopentenyl diphosphate biosynthetic process, methylerythritol 4-phosphate pathway"/>
    <property type="evidence" value="ECO:0007669"/>
    <property type="project" value="TreeGrafter"/>
</dbReference>
<dbReference type="Gene3D" id="3.40.50.970">
    <property type="match status" value="1"/>
</dbReference>
<dbReference type="PANTHER" id="PTHR43322">
    <property type="entry name" value="1-D-DEOXYXYLULOSE 5-PHOSPHATE SYNTHASE-RELATED"/>
    <property type="match status" value="1"/>
</dbReference>
<dbReference type="Proteomes" id="UP000254191">
    <property type="component" value="Unassembled WGS sequence"/>
</dbReference>
<evidence type="ECO:0000256" key="1">
    <source>
        <dbReference type="ARBA" id="ARBA00001946"/>
    </source>
</evidence>
<dbReference type="InterPro" id="IPR029061">
    <property type="entry name" value="THDP-binding"/>
</dbReference>
<comment type="cofactor">
    <cofactor evidence="1">
        <name>Mg(2+)</name>
        <dbReference type="ChEBI" id="CHEBI:18420"/>
    </cofactor>
</comment>
<dbReference type="GO" id="GO:0005829">
    <property type="term" value="C:cytosol"/>
    <property type="evidence" value="ECO:0007669"/>
    <property type="project" value="TreeGrafter"/>
</dbReference>
<dbReference type="EC" id="2.2.1.7" evidence="8"/>